<reference evidence="4 5" key="1">
    <citation type="journal article" date="2012" name="ISME J.">
        <title>Nitrification expanded: discovery, physiology and genomics of a nitrite-oxidizing bacterium from the phylum Chloroflexi.</title>
        <authorList>
            <person name="Sorokin D.Y."/>
            <person name="Lucker S."/>
            <person name="Vejmelkova D."/>
            <person name="Kostrikina N.A."/>
            <person name="Kleerebezem R."/>
            <person name="Rijpstra W.I."/>
            <person name="Damste J.S."/>
            <person name="Le Paslier D."/>
            <person name="Muyzer G."/>
            <person name="Wagner M."/>
            <person name="van Loosdrecht M.C."/>
            <person name="Daims H."/>
        </authorList>
    </citation>
    <scope>NUCLEOTIDE SEQUENCE [LARGE SCALE GENOMIC DNA]</scope>
    <source>
        <strain evidence="5">none</strain>
    </source>
</reference>
<feature type="transmembrane region" description="Helical" evidence="2">
    <location>
        <begin position="197"/>
        <end position="217"/>
    </location>
</feature>
<accession>I4EKQ2</accession>
<dbReference type="Gene3D" id="1.20.120.1220">
    <property type="match status" value="1"/>
</dbReference>
<dbReference type="AlphaFoldDB" id="I4EKQ2"/>
<gene>
    <name evidence="4" type="ORF">NITHO_4720005</name>
</gene>
<keyword evidence="2" id="KW-0812">Transmembrane</keyword>
<dbReference type="Proteomes" id="UP000004221">
    <property type="component" value="Unassembled WGS sequence"/>
</dbReference>
<feature type="domain" description="Prepilin type IV endopeptidase peptidase" evidence="3">
    <location>
        <begin position="103"/>
        <end position="208"/>
    </location>
</feature>
<dbReference type="PANTHER" id="PTHR30487:SF0">
    <property type="entry name" value="PREPILIN LEADER PEPTIDASE_N-METHYLTRANSFERASE-RELATED"/>
    <property type="match status" value="1"/>
</dbReference>
<dbReference type="RefSeq" id="WP_008480043.1">
    <property type="nucleotide sequence ID" value="NZ_CAGS01000415.1"/>
</dbReference>
<keyword evidence="2" id="KW-1133">Transmembrane helix</keyword>
<dbReference type="OrthoDB" id="9789291at2"/>
<feature type="transmembrane region" description="Helical" evidence="2">
    <location>
        <begin position="145"/>
        <end position="169"/>
    </location>
</feature>
<dbReference type="Pfam" id="PF01478">
    <property type="entry name" value="Peptidase_A24"/>
    <property type="match status" value="1"/>
</dbReference>
<keyword evidence="2" id="KW-0472">Membrane</keyword>
<feature type="transmembrane region" description="Helical" evidence="2">
    <location>
        <begin position="174"/>
        <end position="191"/>
    </location>
</feature>
<dbReference type="InterPro" id="IPR000045">
    <property type="entry name" value="Prepilin_IV_endopep_pep"/>
</dbReference>
<keyword evidence="5" id="KW-1185">Reference proteome</keyword>
<protein>
    <submittedName>
        <fullName evidence="4">Peptidase A24A prepilin type IV</fullName>
    </submittedName>
</protein>
<feature type="transmembrane region" description="Helical" evidence="2">
    <location>
        <begin position="224"/>
        <end position="242"/>
    </location>
</feature>
<comment type="caution">
    <text evidence="4">The sequence shown here is derived from an EMBL/GenBank/DDBJ whole genome shotgun (WGS) entry which is preliminary data.</text>
</comment>
<dbReference type="GO" id="GO:0005886">
    <property type="term" value="C:plasma membrane"/>
    <property type="evidence" value="ECO:0007669"/>
    <property type="project" value="TreeGrafter"/>
</dbReference>
<evidence type="ECO:0000259" key="3">
    <source>
        <dbReference type="Pfam" id="PF01478"/>
    </source>
</evidence>
<evidence type="ECO:0000313" key="4">
    <source>
        <dbReference type="EMBL" id="CCF85264.1"/>
    </source>
</evidence>
<dbReference type="InterPro" id="IPR050882">
    <property type="entry name" value="Prepilin_peptidase/N-MTase"/>
</dbReference>
<dbReference type="EMBL" id="CAGS01000415">
    <property type="protein sequence ID" value="CCF85264.1"/>
    <property type="molecule type" value="Genomic_DNA"/>
</dbReference>
<evidence type="ECO:0000313" key="5">
    <source>
        <dbReference type="Proteomes" id="UP000004221"/>
    </source>
</evidence>
<name>I4EKQ2_9BACT</name>
<sequence>MDVLEIIGIVALGGFTGSLAGTAIHALADRLPAGLTPAGPIICTGCRSRFPIDRFIPGRRGICGSCGQELSWYKPVTELAAAGITIVAFLLHGLSGAGLVAGIFSLILLLILRVDWQYHLISGITILPGLALALGAAAFRSEQELLSAATAAVGAGVVFLAFYAVGILLYRQPALGFGDVLLAMLIGAMTGTRQVVLALFIGMVVAVTAGGIIAVMIDHQNRRGFIPFGAYLCAAAILVLLLG</sequence>
<dbReference type="GO" id="GO:0004190">
    <property type="term" value="F:aspartic-type endopeptidase activity"/>
    <property type="evidence" value="ECO:0007669"/>
    <property type="project" value="InterPro"/>
</dbReference>
<feature type="transmembrane region" description="Helical" evidence="2">
    <location>
        <begin position="7"/>
        <end position="28"/>
    </location>
</feature>
<feature type="transmembrane region" description="Helical" evidence="2">
    <location>
        <begin position="79"/>
        <end position="112"/>
    </location>
</feature>
<dbReference type="GO" id="GO:0006465">
    <property type="term" value="P:signal peptide processing"/>
    <property type="evidence" value="ECO:0007669"/>
    <property type="project" value="TreeGrafter"/>
</dbReference>
<organism evidence="4 5">
    <name type="scientific">Nitrolancea hollandica Lb</name>
    <dbReference type="NCBI Taxonomy" id="1129897"/>
    <lineage>
        <taxon>Bacteria</taxon>
        <taxon>Pseudomonadati</taxon>
        <taxon>Thermomicrobiota</taxon>
        <taxon>Thermomicrobia</taxon>
        <taxon>Sphaerobacterales</taxon>
        <taxon>Sphaerobacterineae</taxon>
        <taxon>Sphaerobacteraceae</taxon>
        <taxon>Nitrolancea</taxon>
    </lineage>
</organism>
<dbReference type="PANTHER" id="PTHR30487">
    <property type="entry name" value="TYPE 4 PREPILIN-LIKE PROTEINS LEADER PEPTIDE-PROCESSING ENZYME"/>
    <property type="match status" value="1"/>
</dbReference>
<evidence type="ECO:0000256" key="2">
    <source>
        <dbReference type="SAM" id="Phobius"/>
    </source>
</evidence>
<proteinExistence type="inferred from homology"/>
<feature type="transmembrane region" description="Helical" evidence="2">
    <location>
        <begin position="119"/>
        <end position="139"/>
    </location>
</feature>
<evidence type="ECO:0000256" key="1">
    <source>
        <dbReference type="ARBA" id="ARBA00005801"/>
    </source>
</evidence>
<comment type="similarity">
    <text evidence="1">Belongs to the peptidase A24 family.</text>
</comment>